<name>W1N101_9GAMM</name>
<dbReference type="PATRIC" id="fig|1178482.3.peg.3994"/>
<protein>
    <recommendedName>
        <fullName evidence="1">Transposase IS66 central domain-containing protein</fullName>
    </recommendedName>
</protein>
<dbReference type="EMBL" id="AVBC01000068">
    <property type="protein sequence ID" value="ERL49174.1"/>
    <property type="molecule type" value="Genomic_DNA"/>
</dbReference>
<dbReference type="eggNOG" id="COG4974">
    <property type="taxonomic scope" value="Bacteria"/>
</dbReference>
<evidence type="ECO:0000259" key="1">
    <source>
        <dbReference type="Pfam" id="PF03050"/>
    </source>
</evidence>
<gene>
    <name evidence="2" type="ORF">BJB45_07825</name>
    <name evidence="3" type="ORF">BJB45_07845</name>
    <name evidence="4" type="ORF">BJB45_21310</name>
</gene>
<accession>W1N101</accession>
<dbReference type="PANTHER" id="PTHR33678:SF1">
    <property type="entry name" value="BLL1576 PROTEIN"/>
    <property type="match status" value="1"/>
</dbReference>
<dbReference type="EMBL" id="AVBC01000054">
    <property type="protein sequence ID" value="ERL49348.1"/>
    <property type="molecule type" value="Genomic_DNA"/>
</dbReference>
<reference evidence="2 5" key="1">
    <citation type="submission" date="2013-08" db="EMBL/GenBank/DDBJ databases">
        <title>draft genome of Halomonas huanghegensis, strain BJGMM-B45T.</title>
        <authorList>
            <person name="Miao C."/>
            <person name="Wan Y."/>
            <person name="Jin W."/>
        </authorList>
    </citation>
    <scope>NUCLEOTIDE SEQUENCE [LARGE SCALE GENOMIC DNA]</scope>
    <source>
        <strain evidence="2 5">BJGMM-B45</strain>
    </source>
</reference>
<dbReference type="AlphaFoldDB" id="W1N101"/>
<dbReference type="Proteomes" id="UP000019113">
    <property type="component" value="Unassembled WGS sequence"/>
</dbReference>
<evidence type="ECO:0000313" key="3">
    <source>
        <dbReference type="EMBL" id="ERL49178.1"/>
    </source>
</evidence>
<evidence type="ECO:0000313" key="4">
    <source>
        <dbReference type="EMBL" id="ERL49348.1"/>
    </source>
</evidence>
<dbReference type="Pfam" id="PF03050">
    <property type="entry name" value="DDE_Tnp_IS66"/>
    <property type="match status" value="1"/>
</dbReference>
<proteinExistence type="predicted"/>
<evidence type="ECO:0000313" key="2">
    <source>
        <dbReference type="EMBL" id="ERL49174.1"/>
    </source>
</evidence>
<comment type="caution">
    <text evidence="2">The sequence shown here is derived from an EMBL/GenBank/DDBJ whole genome shotgun (WGS) entry which is preliminary data.</text>
</comment>
<keyword evidence="5" id="KW-1185">Reference proteome</keyword>
<sequence>MPKSALGKALHYLAGQWERLTRFLEDGLIPLDNNPEENAIRPFVVGRKNWLFS</sequence>
<dbReference type="EMBL" id="AVBC01000068">
    <property type="protein sequence ID" value="ERL49178.1"/>
    <property type="molecule type" value="Genomic_DNA"/>
</dbReference>
<dbReference type="InterPro" id="IPR004291">
    <property type="entry name" value="Transposase_IS66_central"/>
</dbReference>
<dbReference type="PANTHER" id="PTHR33678">
    <property type="entry name" value="BLL1576 PROTEIN"/>
    <property type="match status" value="1"/>
</dbReference>
<evidence type="ECO:0000313" key="5">
    <source>
        <dbReference type="Proteomes" id="UP000019113"/>
    </source>
</evidence>
<dbReference type="InterPro" id="IPR052344">
    <property type="entry name" value="Transposase-related"/>
</dbReference>
<feature type="domain" description="Transposase IS66 central" evidence="1">
    <location>
        <begin position="2"/>
        <end position="53"/>
    </location>
</feature>
<organism evidence="2 5">
    <name type="scientific">Halomonas huangheensis</name>
    <dbReference type="NCBI Taxonomy" id="1178482"/>
    <lineage>
        <taxon>Bacteria</taxon>
        <taxon>Pseudomonadati</taxon>
        <taxon>Pseudomonadota</taxon>
        <taxon>Gammaproteobacteria</taxon>
        <taxon>Oceanospirillales</taxon>
        <taxon>Halomonadaceae</taxon>
        <taxon>Halomonas</taxon>
    </lineage>
</organism>